<organism evidence="1">
    <name type="scientific">Anguilla anguilla</name>
    <name type="common">European freshwater eel</name>
    <name type="synonym">Muraena anguilla</name>
    <dbReference type="NCBI Taxonomy" id="7936"/>
    <lineage>
        <taxon>Eukaryota</taxon>
        <taxon>Metazoa</taxon>
        <taxon>Chordata</taxon>
        <taxon>Craniata</taxon>
        <taxon>Vertebrata</taxon>
        <taxon>Euteleostomi</taxon>
        <taxon>Actinopterygii</taxon>
        <taxon>Neopterygii</taxon>
        <taxon>Teleostei</taxon>
        <taxon>Anguilliformes</taxon>
        <taxon>Anguillidae</taxon>
        <taxon>Anguilla</taxon>
    </lineage>
</organism>
<reference evidence="1" key="1">
    <citation type="submission" date="2014-11" db="EMBL/GenBank/DDBJ databases">
        <authorList>
            <person name="Amaro Gonzalez C."/>
        </authorList>
    </citation>
    <scope>NUCLEOTIDE SEQUENCE</scope>
</reference>
<reference evidence="1" key="2">
    <citation type="journal article" date="2015" name="Fish Shellfish Immunol.">
        <title>Early steps in the European eel (Anguilla anguilla)-Vibrio vulnificus interaction in the gills: Role of the RtxA13 toxin.</title>
        <authorList>
            <person name="Callol A."/>
            <person name="Pajuelo D."/>
            <person name="Ebbesson L."/>
            <person name="Teles M."/>
            <person name="MacKenzie S."/>
            <person name="Amaro C."/>
        </authorList>
    </citation>
    <scope>NUCLEOTIDE SEQUENCE</scope>
</reference>
<protein>
    <submittedName>
        <fullName evidence="1">Uncharacterized protein</fullName>
    </submittedName>
</protein>
<accession>A0A0E9VEU6</accession>
<name>A0A0E9VEU6_ANGAN</name>
<dbReference type="AlphaFoldDB" id="A0A0E9VEU6"/>
<dbReference type="EMBL" id="GBXM01032607">
    <property type="protein sequence ID" value="JAH75970.1"/>
    <property type="molecule type" value="Transcribed_RNA"/>
</dbReference>
<evidence type="ECO:0000313" key="1">
    <source>
        <dbReference type="EMBL" id="JAH75970.1"/>
    </source>
</evidence>
<sequence>MAVGRRLRSSAPPPTAVLLWQGVALCGDNAANSNELSLVWGWCHVRCVV</sequence>
<proteinExistence type="predicted"/>